<evidence type="ECO:0000313" key="2">
    <source>
        <dbReference type="Proteomes" id="UP000756346"/>
    </source>
</evidence>
<accession>A0A9P8Y339</accession>
<protein>
    <submittedName>
        <fullName evidence="1">Uncharacterized protein</fullName>
    </submittedName>
</protein>
<dbReference type="GeneID" id="70188349"/>
<keyword evidence="2" id="KW-1185">Reference proteome</keyword>
<comment type="caution">
    <text evidence="1">The sequence shown here is derived from an EMBL/GenBank/DDBJ whole genome shotgun (WGS) entry which is preliminary data.</text>
</comment>
<name>A0A9P8Y339_9PEZI</name>
<dbReference type="Proteomes" id="UP000756346">
    <property type="component" value="Unassembled WGS sequence"/>
</dbReference>
<proteinExistence type="predicted"/>
<dbReference type="EMBL" id="JAGTJQ010000006">
    <property type="protein sequence ID" value="KAH7028816.1"/>
    <property type="molecule type" value="Genomic_DNA"/>
</dbReference>
<dbReference type="RefSeq" id="XP_046011104.1">
    <property type="nucleotide sequence ID" value="XM_046158803.1"/>
</dbReference>
<evidence type="ECO:0000313" key="1">
    <source>
        <dbReference type="EMBL" id="KAH7028816.1"/>
    </source>
</evidence>
<gene>
    <name evidence="1" type="ORF">B0I36DRAFT_363439</name>
</gene>
<sequence length="229" mass="24295">MLLHRRISIRNKSGTPHAYYLVPADPSPKTSTNGLTSTTCVFQASLKVASPNGSAVFSVPRNVLAVCGTARTDMKPGAQLFASDWAVPKLATPRDKGSNLAVALASGEEPSFKPESEETTVDGDGLWATEIMTGGTGGNPGTPFVGYGFPNPHNANEVLPAAVWQARPGAAYTFHCEQKWHVVSGVAEAHDVAFGEEVGKGHLVTFEDTQASEAEVIHDTQNGFTVRYL</sequence>
<reference evidence="1" key="1">
    <citation type="journal article" date="2021" name="Nat. Commun.">
        <title>Genetic determinants of endophytism in the Arabidopsis root mycobiome.</title>
        <authorList>
            <person name="Mesny F."/>
            <person name="Miyauchi S."/>
            <person name="Thiergart T."/>
            <person name="Pickel B."/>
            <person name="Atanasova L."/>
            <person name="Karlsson M."/>
            <person name="Huettel B."/>
            <person name="Barry K.W."/>
            <person name="Haridas S."/>
            <person name="Chen C."/>
            <person name="Bauer D."/>
            <person name="Andreopoulos W."/>
            <person name="Pangilinan J."/>
            <person name="LaButti K."/>
            <person name="Riley R."/>
            <person name="Lipzen A."/>
            <person name="Clum A."/>
            <person name="Drula E."/>
            <person name="Henrissat B."/>
            <person name="Kohler A."/>
            <person name="Grigoriev I.V."/>
            <person name="Martin F.M."/>
            <person name="Hacquard S."/>
        </authorList>
    </citation>
    <scope>NUCLEOTIDE SEQUENCE</scope>
    <source>
        <strain evidence="1">MPI-CAGE-CH-0230</strain>
    </source>
</reference>
<dbReference type="OrthoDB" id="5413269at2759"/>
<dbReference type="AlphaFoldDB" id="A0A9P8Y339"/>
<organism evidence="1 2">
    <name type="scientific">Microdochium trichocladiopsis</name>
    <dbReference type="NCBI Taxonomy" id="1682393"/>
    <lineage>
        <taxon>Eukaryota</taxon>
        <taxon>Fungi</taxon>
        <taxon>Dikarya</taxon>
        <taxon>Ascomycota</taxon>
        <taxon>Pezizomycotina</taxon>
        <taxon>Sordariomycetes</taxon>
        <taxon>Xylariomycetidae</taxon>
        <taxon>Xylariales</taxon>
        <taxon>Microdochiaceae</taxon>
        <taxon>Microdochium</taxon>
    </lineage>
</organism>